<dbReference type="EMBL" id="BMDY01000021">
    <property type="protein sequence ID" value="GGB15669.1"/>
    <property type="molecule type" value="Genomic_DNA"/>
</dbReference>
<dbReference type="PANTHER" id="PTHR30199">
    <property type="entry name" value="MFS FAMILY TRANSPORTER, PREDICTED SUBSTRATE BENZOATE"/>
    <property type="match status" value="1"/>
</dbReference>
<feature type="transmembrane region" description="Helical" evidence="1">
    <location>
        <begin position="167"/>
        <end position="185"/>
    </location>
</feature>
<feature type="transmembrane region" description="Helical" evidence="1">
    <location>
        <begin position="70"/>
        <end position="89"/>
    </location>
</feature>
<dbReference type="InterPro" id="IPR004711">
    <property type="entry name" value="Benzoate_Transporter"/>
</dbReference>
<keyword evidence="3" id="KW-1185">Reference proteome</keyword>
<dbReference type="Proteomes" id="UP000651977">
    <property type="component" value="Unassembled WGS sequence"/>
</dbReference>
<feature type="transmembrane region" description="Helical" evidence="1">
    <location>
        <begin position="348"/>
        <end position="381"/>
    </location>
</feature>
<feature type="transmembrane region" description="Helical" evidence="1">
    <location>
        <begin position="245"/>
        <end position="269"/>
    </location>
</feature>
<feature type="transmembrane region" description="Helical" evidence="1">
    <location>
        <begin position="45"/>
        <end position="63"/>
    </location>
</feature>
<feature type="transmembrane region" description="Helical" evidence="1">
    <location>
        <begin position="119"/>
        <end position="137"/>
    </location>
</feature>
<feature type="transmembrane region" description="Helical" evidence="1">
    <location>
        <begin position="12"/>
        <end position="33"/>
    </location>
</feature>
<feature type="transmembrane region" description="Helical" evidence="1">
    <location>
        <begin position="318"/>
        <end position="336"/>
    </location>
</feature>
<keyword evidence="1" id="KW-0812">Transmembrane</keyword>
<evidence type="ECO:0000313" key="3">
    <source>
        <dbReference type="Proteomes" id="UP000651977"/>
    </source>
</evidence>
<feature type="transmembrane region" description="Helical" evidence="1">
    <location>
        <begin position="143"/>
        <end position="160"/>
    </location>
</feature>
<evidence type="ECO:0000313" key="2">
    <source>
        <dbReference type="EMBL" id="GGB15669.1"/>
    </source>
</evidence>
<feature type="transmembrane region" description="Helical" evidence="1">
    <location>
        <begin position="289"/>
        <end position="311"/>
    </location>
</feature>
<reference evidence="3" key="1">
    <citation type="journal article" date="2019" name="Int. J. Syst. Evol. Microbiol.">
        <title>The Global Catalogue of Microorganisms (GCM) 10K type strain sequencing project: providing services to taxonomists for standard genome sequencing and annotation.</title>
        <authorList>
            <consortium name="The Broad Institute Genomics Platform"/>
            <consortium name="The Broad Institute Genome Sequencing Center for Infectious Disease"/>
            <person name="Wu L."/>
            <person name="Ma J."/>
        </authorList>
    </citation>
    <scope>NUCLEOTIDE SEQUENCE [LARGE SCALE GENOMIC DNA]</scope>
    <source>
        <strain evidence="3">CGMCC 1.10131</strain>
    </source>
</reference>
<keyword evidence="1" id="KW-0472">Membrane</keyword>
<comment type="caution">
    <text evidence="2">The sequence shown here is derived from an EMBL/GenBank/DDBJ whole genome shotgun (WGS) entry which is preliminary data.</text>
</comment>
<protein>
    <submittedName>
        <fullName evidence="2">Benzoate transporter</fullName>
    </submittedName>
</protein>
<sequence length="393" mass="41547">MREWFVVSRISAGFVAVLVGYTSSAVIIFQAAAAAGASEQQISSWMWALGVGMAISSIGLSWYNKKPILTAWSTPGAALLVTSLAGLTINQAVGAFLFSSLLITLCGLSGLIDKLIRWIPQSIASAMLAGVLLQFSLQLFKAMETQFLLVGLMLLCYLIVRHLAARYVMLVTLLLGCCIAYYLGILDWSTVNVQLARPEWVSPAFSWQAIIGVGLPLFIVTMASQNMPGIAALHGNGYRPAISPLITCTGLVGLLLAPFGGYAFNLAAITAAICMGKEADADPTKRYYAAMWAGIFYLLIGLAGATVVSVFASFPQELVMAIAGLALMNTIANSLAGSLAQPKGREAAIITFLVTASSVNLFGIASAFWGLSIGLLVHYLAQALSRQNSLGDS</sequence>
<proteinExistence type="predicted"/>
<dbReference type="RefSeq" id="WP_055734593.1">
    <property type="nucleotide sequence ID" value="NZ_BMDY01000021.1"/>
</dbReference>
<organism evidence="2 3">
    <name type="scientific">Agarivorans gilvus</name>
    <dbReference type="NCBI Taxonomy" id="680279"/>
    <lineage>
        <taxon>Bacteria</taxon>
        <taxon>Pseudomonadati</taxon>
        <taxon>Pseudomonadota</taxon>
        <taxon>Gammaproteobacteria</taxon>
        <taxon>Alteromonadales</taxon>
        <taxon>Alteromonadaceae</taxon>
        <taxon>Agarivorans</taxon>
    </lineage>
</organism>
<dbReference type="PANTHER" id="PTHR30199:SF0">
    <property type="entry name" value="INNER MEMBRANE PROTEIN YDCO"/>
    <property type="match status" value="1"/>
</dbReference>
<gene>
    <name evidence="2" type="ORF">GCM10007414_31390</name>
</gene>
<accession>A0ABQ1I5A4</accession>
<dbReference type="Pfam" id="PF03594">
    <property type="entry name" value="BenE"/>
    <property type="match status" value="1"/>
</dbReference>
<feature type="transmembrane region" description="Helical" evidence="1">
    <location>
        <begin position="205"/>
        <end position="224"/>
    </location>
</feature>
<name>A0ABQ1I5A4_9ALTE</name>
<evidence type="ECO:0000256" key="1">
    <source>
        <dbReference type="SAM" id="Phobius"/>
    </source>
</evidence>
<keyword evidence="1" id="KW-1133">Transmembrane helix</keyword>
<dbReference type="NCBIfam" id="TIGR00843">
    <property type="entry name" value="benE"/>
    <property type="match status" value="1"/>
</dbReference>